<evidence type="ECO:0000313" key="4">
    <source>
        <dbReference type="Proteomes" id="UP001085076"/>
    </source>
</evidence>
<dbReference type="EMBL" id="JAGGNH010000003">
    <property type="protein sequence ID" value="KAJ0979841.1"/>
    <property type="molecule type" value="Genomic_DNA"/>
</dbReference>
<keyword evidence="4" id="KW-1185">Reference proteome</keyword>
<sequence length="279" mass="31875">MSGVWVFENNGVMRLVENPAREQSSTARRKGLLYTPSNEVISSYTSLERKLMNLGWERYYDDPDLIQFHKRSSVDLISLPKDFKGFKSIHMYDIVVKNREVFRVIDVYLLPTQHRDQGYSSSRANPNPRFPMAEPDPAPSQSSPPPAPSQSPPKKTDSQPIGSRIAELDQSQSELMERLQGLKLDLQNWRSNLDQQVKTYKDELLELKKVLNTDLEQLTSDFKELKTTLQKQQDDVTASLKNLGLHDASGQAKESEHQKVEENLEKAETLPDKTQDTNS</sequence>
<reference evidence="3" key="2">
    <citation type="journal article" date="2022" name="Hortic Res">
        <title>The genome of Dioscorea zingiberensis sheds light on the biosynthesis, origin and evolution of the medicinally important diosgenin saponins.</title>
        <authorList>
            <person name="Li Y."/>
            <person name="Tan C."/>
            <person name="Li Z."/>
            <person name="Guo J."/>
            <person name="Li S."/>
            <person name="Chen X."/>
            <person name="Wang C."/>
            <person name="Dai X."/>
            <person name="Yang H."/>
            <person name="Song W."/>
            <person name="Hou L."/>
            <person name="Xu J."/>
            <person name="Tong Z."/>
            <person name="Xu A."/>
            <person name="Yuan X."/>
            <person name="Wang W."/>
            <person name="Yang Q."/>
            <person name="Chen L."/>
            <person name="Sun Z."/>
            <person name="Wang K."/>
            <person name="Pan B."/>
            <person name="Chen J."/>
            <person name="Bao Y."/>
            <person name="Liu F."/>
            <person name="Qi X."/>
            <person name="Gang D.R."/>
            <person name="Wen J."/>
            <person name="Li J."/>
        </authorList>
    </citation>
    <scope>NUCLEOTIDE SEQUENCE</scope>
    <source>
        <strain evidence="3">Dzin_1.0</strain>
    </source>
</reference>
<evidence type="ECO:0000256" key="1">
    <source>
        <dbReference type="ARBA" id="ARBA00008013"/>
    </source>
</evidence>
<evidence type="ECO:0000256" key="2">
    <source>
        <dbReference type="SAM" id="MobiDB-lite"/>
    </source>
</evidence>
<evidence type="ECO:0000313" key="3">
    <source>
        <dbReference type="EMBL" id="KAJ0979841.1"/>
    </source>
</evidence>
<comment type="similarity">
    <text evidence="1">Belongs to the FPF1 family.</text>
</comment>
<accession>A0A9D5CUH0</accession>
<feature type="compositionally biased region" description="Basic and acidic residues" evidence="2">
    <location>
        <begin position="253"/>
        <end position="279"/>
    </location>
</feature>
<proteinExistence type="inferred from homology"/>
<feature type="region of interest" description="Disordered" evidence="2">
    <location>
        <begin position="116"/>
        <end position="160"/>
    </location>
</feature>
<dbReference type="AlphaFoldDB" id="A0A9D5CUH0"/>
<organism evidence="3 4">
    <name type="scientific">Dioscorea zingiberensis</name>
    <dbReference type="NCBI Taxonomy" id="325984"/>
    <lineage>
        <taxon>Eukaryota</taxon>
        <taxon>Viridiplantae</taxon>
        <taxon>Streptophyta</taxon>
        <taxon>Embryophyta</taxon>
        <taxon>Tracheophyta</taxon>
        <taxon>Spermatophyta</taxon>
        <taxon>Magnoliopsida</taxon>
        <taxon>Liliopsida</taxon>
        <taxon>Dioscoreales</taxon>
        <taxon>Dioscoreaceae</taxon>
        <taxon>Dioscorea</taxon>
    </lineage>
</organism>
<gene>
    <name evidence="3" type="ORF">J5N97_015315</name>
</gene>
<comment type="caution">
    <text evidence="3">The sequence shown here is derived from an EMBL/GenBank/DDBJ whole genome shotgun (WGS) entry which is preliminary data.</text>
</comment>
<reference evidence="3" key="1">
    <citation type="submission" date="2021-03" db="EMBL/GenBank/DDBJ databases">
        <authorList>
            <person name="Li Z."/>
            <person name="Yang C."/>
        </authorList>
    </citation>
    <scope>NUCLEOTIDE SEQUENCE</scope>
    <source>
        <strain evidence="3">Dzin_1.0</strain>
        <tissue evidence="3">Leaf</tissue>
    </source>
</reference>
<dbReference type="OrthoDB" id="1876167at2759"/>
<feature type="region of interest" description="Disordered" evidence="2">
    <location>
        <begin position="242"/>
        <end position="279"/>
    </location>
</feature>
<dbReference type="PANTHER" id="PTHR33433">
    <property type="entry name" value="FLOWERING-PROMOTING FACTOR 1-LIKE PROTEIN 1"/>
    <property type="match status" value="1"/>
</dbReference>
<protein>
    <submittedName>
        <fullName evidence="3">Uncharacterized protein</fullName>
    </submittedName>
</protein>
<dbReference type="GO" id="GO:0009909">
    <property type="term" value="P:regulation of flower development"/>
    <property type="evidence" value="ECO:0007669"/>
    <property type="project" value="InterPro"/>
</dbReference>
<dbReference type="InterPro" id="IPR039274">
    <property type="entry name" value="FPF1"/>
</dbReference>
<dbReference type="Proteomes" id="UP001085076">
    <property type="component" value="Miscellaneous, Linkage group lg03"/>
</dbReference>
<name>A0A9D5CUH0_9LILI</name>
<feature type="compositionally biased region" description="Pro residues" evidence="2">
    <location>
        <begin position="134"/>
        <end position="151"/>
    </location>
</feature>